<reference evidence="4" key="1">
    <citation type="submission" date="2023-03" db="EMBL/GenBank/DDBJ databases">
        <title>Massive genome expansion in bonnet fungi (Mycena s.s.) driven by repeated elements and novel gene families across ecological guilds.</title>
        <authorList>
            <consortium name="Lawrence Berkeley National Laboratory"/>
            <person name="Harder C.B."/>
            <person name="Miyauchi S."/>
            <person name="Viragh M."/>
            <person name="Kuo A."/>
            <person name="Thoen E."/>
            <person name="Andreopoulos B."/>
            <person name="Lu D."/>
            <person name="Skrede I."/>
            <person name="Drula E."/>
            <person name="Henrissat B."/>
            <person name="Morin E."/>
            <person name="Kohler A."/>
            <person name="Barry K."/>
            <person name="LaButti K."/>
            <person name="Morin E."/>
            <person name="Salamov A."/>
            <person name="Lipzen A."/>
            <person name="Mereny Z."/>
            <person name="Hegedus B."/>
            <person name="Baldrian P."/>
            <person name="Stursova M."/>
            <person name="Weitz H."/>
            <person name="Taylor A."/>
            <person name="Grigoriev I.V."/>
            <person name="Nagy L.G."/>
            <person name="Martin F."/>
            <person name="Kauserud H."/>
        </authorList>
    </citation>
    <scope>NUCLEOTIDE SEQUENCE</scope>
    <source>
        <strain evidence="4">CBHHK182m</strain>
    </source>
</reference>
<gene>
    <name evidence="4" type="ORF">B0H16DRAFT_1726071</name>
</gene>
<feature type="compositionally biased region" description="Polar residues" evidence="2">
    <location>
        <begin position="450"/>
        <end position="467"/>
    </location>
</feature>
<feature type="region of interest" description="Disordered" evidence="2">
    <location>
        <begin position="421"/>
        <end position="482"/>
    </location>
</feature>
<dbReference type="PANTHER" id="PTHR34409">
    <property type="entry name" value="SET DOMAIN-CONTAINING PROTEIN"/>
    <property type="match status" value="1"/>
</dbReference>
<dbReference type="AlphaFoldDB" id="A0AAD7INS6"/>
<feature type="coiled-coil region" evidence="1">
    <location>
        <begin position="332"/>
        <end position="373"/>
    </location>
</feature>
<accession>A0AAD7INS6</accession>
<feature type="region of interest" description="Disordered" evidence="2">
    <location>
        <begin position="68"/>
        <end position="163"/>
    </location>
</feature>
<name>A0AAD7INS6_9AGAR</name>
<comment type="caution">
    <text evidence="4">The sequence shown here is derived from an EMBL/GenBank/DDBJ whole genome shotgun (WGS) entry which is preliminary data.</text>
</comment>
<protein>
    <recommendedName>
        <fullName evidence="3">DUF6818 domain-containing protein</fullName>
    </recommendedName>
</protein>
<feature type="region of interest" description="Disordered" evidence="2">
    <location>
        <begin position="1"/>
        <end position="33"/>
    </location>
</feature>
<feature type="compositionally biased region" description="Low complexity" evidence="2">
    <location>
        <begin position="251"/>
        <end position="269"/>
    </location>
</feature>
<organism evidence="4 5">
    <name type="scientific">Mycena metata</name>
    <dbReference type="NCBI Taxonomy" id="1033252"/>
    <lineage>
        <taxon>Eukaryota</taxon>
        <taxon>Fungi</taxon>
        <taxon>Dikarya</taxon>
        <taxon>Basidiomycota</taxon>
        <taxon>Agaricomycotina</taxon>
        <taxon>Agaricomycetes</taxon>
        <taxon>Agaricomycetidae</taxon>
        <taxon>Agaricales</taxon>
        <taxon>Marasmiineae</taxon>
        <taxon>Mycenaceae</taxon>
        <taxon>Mycena</taxon>
    </lineage>
</organism>
<feature type="domain" description="DUF6818" evidence="3">
    <location>
        <begin position="176"/>
        <end position="258"/>
    </location>
</feature>
<feature type="region of interest" description="Disordered" evidence="2">
    <location>
        <begin position="239"/>
        <end position="300"/>
    </location>
</feature>
<evidence type="ECO:0000256" key="2">
    <source>
        <dbReference type="SAM" id="MobiDB-lite"/>
    </source>
</evidence>
<dbReference type="InterPro" id="IPR049203">
    <property type="entry name" value="DUF6818"/>
</dbReference>
<keyword evidence="5" id="KW-1185">Reference proteome</keyword>
<dbReference type="Proteomes" id="UP001215598">
    <property type="component" value="Unassembled WGS sequence"/>
</dbReference>
<dbReference type="Pfam" id="PF20681">
    <property type="entry name" value="DUF6818"/>
    <property type="match status" value="1"/>
</dbReference>
<dbReference type="PANTHER" id="PTHR34409:SF1">
    <property type="entry name" value="MYB-LIKE DOMAIN-CONTAINING PROTEIN"/>
    <property type="match status" value="1"/>
</dbReference>
<dbReference type="EMBL" id="JARKIB010000077">
    <property type="protein sequence ID" value="KAJ7747300.1"/>
    <property type="molecule type" value="Genomic_DNA"/>
</dbReference>
<evidence type="ECO:0000256" key="1">
    <source>
        <dbReference type="SAM" id="Coils"/>
    </source>
</evidence>
<evidence type="ECO:0000259" key="3">
    <source>
        <dbReference type="Pfam" id="PF20681"/>
    </source>
</evidence>
<feature type="compositionally biased region" description="Pro residues" evidence="2">
    <location>
        <begin position="1"/>
        <end position="10"/>
    </location>
</feature>
<proteinExistence type="predicted"/>
<evidence type="ECO:0000313" key="5">
    <source>
        <dbReference type="Proteomes" id="UP001215598"/>
    </source>
</evidence>
<evidence type="ECO:0000313" key="4">
    <source>
        <dbReference type="EMBL" id="KAJ7747300.1"/>
    </source>
</evidence>
<keyword evidence="1" id="KW-0175">Coiled coil</keyword>
<sequence>MSDPPYPPFSQPSQNKPELHYDGSGNPWFRDQDGQWVRANPEAQKPQPLQAPFQYNPPVQPARQAYNFVPAPQPSSSARVAPNYTAELRLPPLREPDIDPDLSDGPTIAKLRGIKPALKVGGVRQKGKRKRRNDSDSDSDTEERPTKRGPGRPAGSSNFSKKATNVVLDLAQKRLPTGPKAWDHLTKAFNRWAVRNGEPERPGKSVENRYKHLLKHKKPTGDPHCPDEVKRAHRIEALINQSADTRELSDSDVAGAANDDNDDNSGLSDDSVEILASSTKRTAVARRAPSPPLRRRLNAPELVDKLSKVFDPAAQKARDKDRAERSFQNTHMLALTGQLRDSQASNDQLRREHAALQSRIYELERARDRAEMRLEFHQPPVFDAPPTRSSGSRFKNVSDVVRVNGHVKCETVYPEGGRCTTWIPDHSDDEKENEAPIASTSRLSHDTPRFDSSSTSGLDIVSSTTDTGVDLAPAPSMSRTDG</sequence>